<reference evidence="1" key="1">
    <citation type="submission" date="2014-09" db="EMBL/GenBank/DDBJ databases">
        <authorList>
            <person name="Magalhaes I.L.F."/>
            <person name="Oliveira U."/>
            <person name="Santos F.R."/>
            <person name="Vidigal T.H.D.A."/>
            <person name="Brescovit A.D."/>
            <person name="Santos A.J."/>
        </authorList>
    </citation>
    <scope>NUCLEOTIDE SEQUENCE</scope>
    <source>
        <tissue evidence="1">Shoot tissue taken approximately 20 cm above the soil surface</tissue>
    </source>
</reference>
<sequence length="37" mass="4411">MEYIMCLTLDIWLMYVQLLLVCNERNGINMLSANLLY</sequence>
<dbReference type="EMBL" id="GBRH01229859">
    <property type="protein sequence ID" value="JAD68036.1"/>
    <property type="molecule type" value="Transcribed_RNA"/>
</dbReference>
<organism evidence="1">
    <name type="scientific">Arundo donax</name>
    <name type="common">Giant reed</name>
    <name type="synonym">Donax arundinaceus</name>
    <dbReference type="NCBI Taxonomy" id="35708"/>
    <lineage>
        <taxon>Eukaryota</taxon>
        <taxon>Viridiplantae</taxon>
        <taxon>Streptophyta</taxon>
        <taxon>Embryophyta</taxon>
        <taxon>Tracheophyta</taxon>
        <taxon>Spermatophyta</taxon>
        <taxon>Magnoliopsida</taxon>
        <taxon>Liliopsida</taxon>
        <taxon>Poales</taxon>
        <taxon>Poaceae</taxon>
        <taxon>PACMAD clade</taxon>
        <taxon>Arundinoideae</taxon>
        <taxon>Arundineae</taxon>
        <taxon>Arundo</taxon>
    </lineage>
</organism>
<reference evidence="1" key="2">
    <citation type="journal article" date="2015" name="Data Brief">
        <title>Shoot transcriptome of the giant reed, Arundo donax.</title>
        <authorList>
            <person name="Barrero R.A."/>
            <person name="Guerrero F.D."/>
            <person name="Moolhuijzen P."/>
            <person name="Goolsby J.A."/>
            <person name="Tidwell J."/>
            <person name="Bellgard S.E."/>
            <person name="Bellgard M.I."/>
        </authorList>
    </citation>
    <scope>NUCLEOTIDE SEQUENCE</scope>
    <source>
        <tissue evidence="1">Shoot tissue taken approximately 20 cm above the soil surface</tissue>
    </source>
</reference>
<accession>A0A0A9BXM1</accession>
<name>A0A0A9BXM1_ARUDO</name>
<evidence type="ECO:0000313" key="1">
    <source>
        <dbReference type="EMBL" id="JAD68036.1"/>
    </source>
</evidence>
<protein>
    <submittedName>
        <fullName evidence="1">Uncharacterized protein</fullName>
    </submittedName>
</protein>
<proteinExistence type="predicted"/>
<dbReference type="AlphaFoldDB" id="A0A0A9BXM1"/>